<sequence length="226" mass="25815">MFCVTTIVVLYKNYLLFTFVEYSFPFISNYGRRCMRCICEASSGGCDIKLSCEKGYCGPFQISRIEWTDAGNVTFSADDPERNNNLPFISNYDWRCMECICKATIGGCNRSLACEKGYCGPFRISKIHWIDAGNITLPADDPERGDAAYQACSLDYLCAQQILLGYFHRYTIDCNGDGVTNCDDYAMMHVNGRGQCFPPVNRTERGKRWWDKYTECDPLGRRLYKS</sequence>
<feature type="disulfide bond" evidence="8">
    <location>
        <begin position="114"/>
        <end position="119"/>
    </location>
</feature>
<evidence type="ECO:0000256" key="3">
    <source>
        <dbReference type="ARBA" id="ARBA00022529"/>
    </source>
</evidence>
<evidence type="ECO:0000256" key="7">
    <source>
        <dbReference type="ARBA" id="ARBA00023295"/>
    </source>
</evidence>
<keyword evidence="10" id="KW-1185">Reference proteome</keyword>
<evidence type="ECO:0000256" key="4">
    <source>
        <dbReference type="ARBA" id="ARBA00022638"/>
    </source>
</evidence>
<dbReference type="AlphaFoldDB" id="A0AAV8WA51"/>
<dbReference type="CDD" id="cd16890">
    <property type="entry name" value="lyz_i"/>
    <property type="match status" value="1"/>
</dbReference>
<organism evidence="9 10">
    <name type="scientific">Exocentrus adspersus</name>
    <dbReference type="NCBI Taxonomy" id="1586481"/>
    <lineage>
        <taxon>Eukaryota</taxon>
        <taxon>Metazoa</taxon>
        <taxon>Ecdysozoa</taxon>
        <taxon>Arthropoda</taxon>
        <taxon>Hexapoda</taxon>
        <taxon>Insecta</taxon>
        <taxon>Pterygota</taxon>
        <taxon>Neoptera</taxon>
        <taxon>Endopterygota</taxon>
        <taxon>Coleoptera</taxon>
        <taxon>Polyphaga</taxon>
        <taxon>Cucujiformia</taxon>
        <taxon>Chrysomeloidea</taxon>
        <taxon>Cerambycidae</taxon>
        <taxon>Lamiinae</taxon>
        <taxon>Acanthocinini</taxon>
        <taxon>Exocentrus</taxon>
    </lineage>
</organism>
<keyword evidence="7" id="KW-0326">Glycosidase</keyword>
<feature type="disulfide bond" evidence="8">
    <location>
        <begin position="101"/>
        <end position="108"/>
    </location>
</feature>
<keyword evidence="4" id="KW-0081">Bacteriolytic enzyme</keyword>
<keyword evidence="3" id="KW-0929">Antimicrobial</keyword>
<dbReference type="Pfam" id="PF05497">
    <property type="entry name" value="Destabilase"/>
    <property type="match status" value="2"/>
</dbReference>
<reference evidence="9 10" key="1">
    <citation type="journal article" date="2023" name="Insect Mol. Biol.">
        <title>Genome sequencing provides insights into the evolution of gene families encoding plant cell wall-degrading enzymes in longhorned beetles.</title>
        <authorList>
            <person name="Shin N.R."/>
            <person name="Okamura Y."/>
            <person name="Kirsch R."/>
            <person name="Pauchet Y."/>
        </authorList>
    </citation>
    <scope>NUCLEOTIDE SEQUENCE [LARGE SCALE GENOMIC DNA]</scope>
    <source>
        <strain evidence="9">EAD_L_NR</strain>
    </source>
</reference>
<evidence type="ECO:0000256" key="1">
    <source>
        <dbReference type="ARBA" id="ARBA00000632"/>
    </source>
</evidence>
<dbReference type="GO" id="GO:0003796">
    <property type="term" value="F:lysozyme activity"/>
    <property type="evidence" value="ECO:0007669"/>
    <property type="project" value="UniProtKB-EC"/>
</dbReference>
<evidence type="ECO:0000313" key="10">
    <source>
        <dbReference type="Proteomes" id="UP001159042"/>
    </source>
</evidence>
<evidence type="ECO:0000256" key="6">
    <source>
        <dbReference type="ARBA" id="ARBA00023157"/>
    </source>
</evidence>
<evidence type="ECO:0000256" key="8">
    <source>
        <dbReference type="PIRSR" id="PIRSR608597-3"/>
    </source>
</evidence>
<proteinExistence type="predicted"/>
<dbReference type="PANTHER" id="PTHR11195">
    <property type="entry name" value="DESTABILASE-RELATED"/>
    <property type="match status" value="1"/>
</dbReference>
<comment type="catalytic activity">
    <reaction evidence="1">
        <text>Hydrolysis of (1-&gt;4)-beta-linkages between N-acetylmuramic acid and N-acetyl-D-glucosamine residues in a peptidoglycan and between N-acetyl-D-glucosamine residues in chitodextrins.</text>
        <dbReference type="EC" id="3.2.1.17"/>
    </reaction>
</comment>
<dbReference type="EC" id="3.2.1.17" evidence="2"/>
<dbReference type="PANTHER" id="PTHR11195:SF13">
    <property type="entry name" value="INVERTEBRATE-TYPE LYSOZYME 2-RELATED"/>
    <property type="match status" value="1"/>
</dbReference>
<gene>
    <name evidence="9" type="ORF">NQ315_002005</name>
</gene>
<evidence type="ECO:0000256" key="5">
    <source>
        <dbReference type="ARBA" id="ARBA00022801"/>
    </source>
</evidence>
<dbReference type="EMBL" id="JANEYG010000005">
    <property type="protein sequence ID" value="KAJ8923446.1"/>
    <property type="molecule type" value="Genomic_DNA"/>
</dbReference>
<evidence type="ECO:0000256" key="2">
    <source>
        <dbReference type="ARBA" id="ARBA00012732"/>
    </source>
</evidence>
<name>A0AAV8WA51_9CUCU</name>
<dbReference type="GO" id="GO:0031640">
    <property type="term" value="P:killing of cells of another organism"/>
    <property type="evidence" value="ECO:0007669"/>
    <property type="project" value="UniProtKB-KW"/>
</dbReference>
<evidence type="ECO:0000313" key="9">
    <source>
        <dbReference type="EMBL" id="KAJ8923446.1"/>
    </source>
</evidence>
<keyword evidence="5" id="KW-0378">Hydrolase</keyword>
<feature type="disulfide bond" evidence="8">
    <location>
        <begin position="152"/>
        <end position="158"/>
    </location>
</feature>
<protein>
    <recommendedName>
        <fullName evidence="2">lysozyme</fullName>
        <ecNumber evidence="2">3.2.1.17</ecNumber>
    </recommendedName>
</protein>
<dbReference type="Proteomes" id="UP001159042">
    <property type="component" value="Unassembled WGS sequence"/>
</dbReference>
<keyword evidence="6 8" id="KW-1015">Disulfide bond</keyword>
<comment type="caution">
    <text evidence="9">The sequence shown here is derived from an EMBL/GenBank/DDBJ whole genome shotgun (WGS) entry which is preliminary data.</text>
</comment>
<dbReference type="Gene3D" id="1.10.530.10">
    <property type="match status" value="2"/>
</dbReference>
<dbReference type="GO" id="GO:0042742">
    <property type="term" value="P:defense response to bacterium"/>
    <property type="evidence" value="ECO:0007669"/>
    <property type="project" value="UniProtKB-KW"/>
</dbReference>
<dbReference type="InterPro" id="IPR008597">
    <property type="entry name" value="Invert_lysozyme"/>
</dbReference>
<feature type="disulfide bond" evidence="8">
    <location>
        <begin position="96"/>
        <end position="182"/>
    </location>
</feature>
<accession>A0AAV8WA51</accession>
<dbReference type="PROSITE" id="PS51909">
    <property type="entry name" value="LYSOZYME_I"/>
    <property type="match status" value="2"/>
</dbReference>